<name>A0A6N8L2Z4_9SPHI</name>
<dbReference type="Pfam" id="PF14114">
    <property type="entry name" value="DUF4286"/>
    <property type="match status" value="1"/>
</dbReference>
<keyword evidence="2" id="KW-1185">Reference proteome</keyword>
<evidence type="ECO:0000313" key="2">
    <source>
        <dbReference type="Proteomes" id="UP000435036"/>
    </source>
</evidence>
<dbReference type="EMBL" id="WSQA01000009">
    <property type="protein sequence ID" value="MVZ62871.1"/>
    <property type="molecule type" value="Genomic_DNA"/>
</dbReference>
<reference evidence="1 2" key="1">
    <citation type="submission" date="2019-12" db="EMBL/GenBank/DDBJ databases">
        <authorList>
            <person name="Dong K."/>
        </authorList>
    </citation>
    <scope>NUCLEOTIDE SEQUENCE [LARGE SCALE GENOMIC DNA]</scope>
    <source>
        <strain evidence="1 2">JCM 31225</strain>
    </source>
</reference>
<dbReference type="InterPro" id="IPR025563">
    <property type="entry name" value="DUF4286"/>
</dbReference>
<dbReference type="RefSeq" id="WP_160369594.1">
    <property type="nucleotide sequence ID" value="NZ_WSQA01000009.1"/>
</dbReference>
<proteinExistence type="predicted"/>
<protein>
    <submittedName>
        <fullName evidence="1">DUF4286 family protein</fullName>
    </submittedName>
</protein>
<sequence>MYLYNISVIIEDSVHEPVLSWLKQQLLTNANQDLKLLKMLYSPHEGQTYCIQVVVEDEAAIETIRTAVVMPLQEHIAQHFQEKAFLFDSIMQYISHS</sequence>
<accession>A0A6N8L2Z4</accession>
<gene>
    <name evidence="1" type="ORF">GQF63_12625</name>
</gene>
<dbReference type="AlphaFoldDB" id="A0A6N8L2Z4"/>
<dbReference type="OrthoDB" id="1121837at2"/>
<dbReference type="Proteomes" id="UP000435036">
    <property type="component" value="Unassembled WGS sequence"/>
</dbReference>
<organism evidence="1 2">
    <name type="scientific">Sphingobacterium humi</name>
    <dbReference type="NCBI Taxonomy" id="1796905"/>
    <lineage>
        <taxon>Bacteria</taxon>
        <taxon>Pseudomonadati</taxon>
        <taxon>Bacteroidota</taxon>
        <taxon>Sphingobacteriia</taxon>
        <taxon>Sphingobacteriales</taxon>
        <taxon>Sphingobacteriaceae</taxon>
        <taxon>Sphingobacterium</taxon>
    </lineage>
</organism>
<evidence type="ECO:0000313" key="1">
    <source>
        <dbReference type="EMBL" id="MVZ62871.1"/>
    </source>
</evidence>
<comment type="caution">
    <text evidence="1">The sequence shown here is derived from an EMBL/GenBank/DDBJ whole genome shotgun (WGS) entry which is preliminary data.</text>
</comment>